<dbReference type="Gene3D" id="1.10.510.10">
    <property type="entry name" value="Transferase(Phosphotransferase) domain 1"/>
    <property type="match status" value="1"/>
</dbReference>
<dbReference type="CDD" id="cd00028">
    <property type="entry name" value="B_lectin"/>
    <property type="match status" value="1"/>
</dbReference>
<evidence type="ECO:0000259" key="18">
    <source>
        <dbReference type="PROSITE" id="PS50927"/>
    </source>
</evidence>
<dbReference type="Gene3D" id="2.90.10.10">
    <property type="entry name" value="Bulb-type lectin domain"/>
    <property type="match status" value="1"/>
</dbReference>
<dbReference type="EC" id="2.7.11.1" evidence="13"/>
<keyword evidence="10 15" id="KW-0472">Membrane</keyword>
<dbReference type="SMART" id="SM00108">
    <property type="entry name" value="B_lectin"/>
    <property type="match status" value="1"/>
</dbReference>
<dbReference type="PROSITE" id="PS00108">
    <property type="entry name" value="PROTEIN_KINASE_ST"/>
    <property type="match status" value="1"/>
</dbReference>
<evidence type="ECO:0000256" key="9">
    <source>
        <dbReference type="ARBA" id="ARBA00022989"/>
    </source>
</evidence>
<dbReference type="PANTHER" id="PTHR47974">
    <property type="entry name" value="OS07G0415500 PROTEIN"/>
    <property type="match status" value="1"/>
</dbReference>
<dbReference type="InterPro" id="IPR036426">
    <property type="entry name" value="Bulb-type_lectin_dom_sf"/>
</dbReference>
<accession>A0ABR2RS69</accession>
<protein>
    <recommendedName>
        <fullName evidence="13">Receptor-like serine/threonine-protein kinase</fullName>
        <ecNumber evidence="13">2.7.11.1</ecNumber>
    </recommendedName>
</protein>
<evidence type="ECO:0000256" key="5">
    <source>
        <dbReference type="ARBA" id="ARBA00022729"/>
    </source>
</evidence>
<keyword evidence="20" id="KW-1185">Reference proteome</keyword>
<comment type="caution">
    <text evidence="19">The sequence shown here is derived from an EMBL/GenBank/DDBJ whole genome shotgun (WGS) entry which is preliminary data.</text>
</comment>
<dbReference type="PROSITE" id="PS50011">
    <property type="entry name" value="PROTEIN_KINASE_DOM"/>
    <property type="match status" value="1"/>
</dbReference>
<dbReference type="EMBL" id="JBBPBN010000021">
    <property type="protein sequence ID" value="KAK9015851.1"/>
    <property type="molecule type" value="Genomic_DNA"/>
</dbReference>
<keyword evidence="6 13" id="KW-0547">Nucleotide-binding</keyword>
<comment type="subcellular location">
    <subcellularLocation>
        <location evidence="1">Membrane</location>
        <topology evidence="1">Single-pass membrane protein</topology>
    </subcellularLocation>
</comment>
<gene>
    <name evidence="19" type="ORF">V6N11_006942</name>
</gene>
<feature type="transmembrane region" description="Helical" evidence="15">
    <location>
        <begin position="462"/>
        <end position="485"/>
    </location>
</feature>
<dbReference type="Pfam" id="PF00954">
    <property type="entry name" value="S_locus_glycop"/>
    <property type="match status" value="1"/>
</dbReference>
<keyword evidence="12" id="KW-0325">Glycoprotein</keyword>
<feature type="domain" description="Bulb-type lectin" evidence="18">
    <location>
        <begin position="59"/>
        <end position="179"/>
    </location>
</feature>
<evidence type="ECO:0000256" key="12">
    <source>
        <dbReference type="ARBA" id="ARBA00023180"/>
    </source>
</evidence>
<reference evidence="19 20" key="1">
    <citation type="journal article" date="2024" name="G3 (Bethesda)">
        <title>Genome assembly of Hibiscus sabdariffa L. provides insights into metabolisms of medicinal natural products.</title>
        <authorList>
            <person name="Kim T."/>
        </authorList>
    </citation>
    <scope>NUCLEOTIDE SEQUENCE [LARGE SCALE GENOMIC DNA]</scope>
    <source>
        <strain evidence="19">TK-2024</strain>
        <tissue evidence="19">Old leaves</tissue>
    </source>
</reference>
<dbReference type="Proteomes" id="UP001396334">
    <property type="component" value="Unassembled WGS sequence"/>
</dbReference>
<evidence type="ECO:0000256" key="2">
    <source>
        <dbReference type="ARBA" id="ARBA00022527"/>
    </source>
</evidence>
<dbReference type="InterPro" id="IPR011009">
    <property type="entry name" value="Kinase-like_dom_sf"/>
</dbReference>
<dbReference type="InterPro" id="IPR001480">
    <property type="entry name" value="Bulb-type_lectin_dom"/>
</dbReference>
<evidence type="ECO:0000313" key="20">
    <source>
        <dbReference type="Proteomes" id="UP001396334"/>
    </source>
</evidence>
<evidence type="ECO:0000256" key="13">
    <source>
        <dbReference type="PIRNR" id="PIRNR000641"/>
    </source>
</evidence>
<dbReference type="InterPro" id="IPR017441">
    <property type="entry name" value="Protein_kinase_ATP_BS"/>
</dbReference>
<dbReference type="InterPro" id="IPR000858">
    <property type="entry name" value="S_locus_glycoprot_dom"/>
</dbReference>
<evidence type="ECO:0000313" key="19">
    <source>
        <dbReference type="EMBL" id="KAK9015851.1"/>
    </source>
</evidence>
<dbReference type="PIRSF" id="PIRSF000641">
    <property type="entry name" value="SRK"/>
    <property type="match status" value="1"/>
</dbReference>
<dbReference type="SUPFAM" id="SSF56112">
    <property type="entry name" value="Protein kinase-like (PK-like)"/>
    <property type="match status" value="1"/>
</dbReference>
<dbReference type="PROSITE" id="PS00107">
    <property type="entry name" value="PROTEIN_KINASE_ATP"/>
    <property type="match status" value="1"/>
</dbReference>
<comment type="catalytic activity">
    <reaction evidence="13">
        <text>L-seryl-[protein] + ATP = O-phospho-L-seryl-[protein] + ADP + H(+)</text>
        <dbReference type="Rhea" id="RHEA:17989"/>
        <dbReference type="Rhea" id="RHEA-COMP:9863"/>
        <dbReference type="Rhea" id="RHEA-COMP:11604"/>
        <dbReference type="ChEBI" id="CHEBI:15378"/>
        <dbReference type="ChEBI" id="CHEBI:29999"/>
        <dbReference type="ChEBI" id="CHEBI:30616"/>
        <dbReference type="ChEBI" id="CHEBI:83421"/>
        <dbReference type="ChEBI" id="CHEBI:456216"/>
        <dbReference type="EC" id="2.7.11.1"/>
    </reaction>
</comment>
<keyword evidence="8 13" id="KW-0067">ATP-binding</keyword>
<evidence type="ECO:0000256" key="11">
    <source>
        <dbReference type="ARBA" id="ARBA00023157"/>
    </source>
</evidence>
<evidence type="ECO:0000256" key="3">
    <source>
        <dbReference type="ARBA" id="ARBA00022679"/>
    </source>
</evidence>
<evidence type="ECO:0000256" key="6">
    <source>
        <dbReference type="ARBA" id="ARBA00022741"/>
    </source>
</evidence>
<name>A0ABR2RS69_9ROSI</name>
<dbReference type="Pfam" id="PF01453">
    <property type="entry name" value="B_lectin"/>
    <property type="match status" value="1"/>
</dbReference>
<comment type="catalytic activity">
    <reaction evidence="13">
        <text>L-threonyl-[protein] + ATP = O-phospho-L-threonyl-[protein] + ADP + H(+)</text>
        <dbReference type="Rhea" id="RHEA:46608"/>
        <dbReference type="Rhea" id="RHEA-COMP:11060"/>
        <dbReference type="Rhea" id="RHEA-COMP:11605"/>
        <dbReference type="ChEBI" id="CHEBI:15378"/>
        <dbReference type="ChEBI" id="CHEBI:30013"/>
        <dbReference type="ChEBI" id="CHEBI:30616"/>
        <dbReference type="ChEBI" id="CHEBI:61977"/>
        <dbReference type="ChEBI" id="CHEBI:456216"/>
        <dbReference type="EC" id="2.7.11.1"/>
    </reaction>
</comment>
<evidence type="ECO:0000256" key="10">
    <source>
        <dbReference type="ARBA" id="ARBA00023136"/>
    </source>
</evidence>
<evidence type="ECO:0000256" key="16">
    <source>
        <dbReference type="SAM" id="SignalP"/>
    </source>
</evidence>
<dbReference type="InterPro" id="IPR000719">
    <property type="entry name" value="Prot_kinase_dom"/>
</dbReference>
<dbReference type="Gene3D" id="3.30.200.20">
    <property type="entry name" value="Phosphorylase Kinase, domain 1"/>
    <property type="match status" value="1"/>
</dbReference>
<proteinExistence type="inferred from homology"/>
<keyword evidence="5 16" id="KW-0732">Signal</keyword>
<evidence type="ECO:0000256" key="7">
    <source>
        <dbReference type="ARBA" id="ARBA00022777"/>
    </source>
</evidence>
<dbReference type="PANTHER" id="PTHR47974:SF20">
    <property type="entry name" value="RECEPTOR-LIKE SERINE_THREONINE-PROTEIN KINASE"/>
    <property type="match status" value="1"/>
</dbReference>
<evidence type="ECO:0000256" key="4">
    <source>
        <dbReference type="ARBA" id="ARBA00022692"/>
    </source>
</evidence>
<evidence type="ECO:0000256" key="8">
    <source>
        <dbReference type="ARBA" id="ARBA00022840"/>
    </source>
</evidence>
<dbReference type="CDD" id="cd01098">
    <property type="entry name" value="PAN_AP_plant"/>
    <property type="match status" value="1"/>
</dbReference>
<dbReference type="InterPro" id="IPR008271">
    <property type="entry name" value="Ser/Thr_kinase_AS"/>
</dbReference>
<dbReference type="InterPro" id="IPR024171">
    <property type="entry name" value="SRK-like_kinase"/>
</dbReference>
<dbReference type="SUPFAM" id="SSF51110">
    <property type="entry name" value="alpha-D-mannose-specific plant lectins"/>
    <property type="match status" value="1"/>
</dbReference>
<keyword evidence="9 15" id="KW-1133">Transmembrane helix</keyword>
<keyword evidence="2 13" id="KW-0723">Serine/threonine-protein kinase</keyword>
<feature type="signal peptide" evidence="16">
    <location>
        <begin position="1"/>
        <end position="31"/>
    </location>
</feature>
<sequence length="869" mass="96520">MSLLISPSFLFSVSVSFLLLILLLSFHTQHAISVTKPSPNEPFPGSRNATFETRYKARKLESSDVVVIRGNATLLSVNRTFRLGFFNTDGEPNWYLGIWYTSIPTQTLVWVANREKPIKNITQSSLEITETGRLAVKEAPDSVVWESSNSEKAESFSLLDSGNLVLYSSEGSKIWQSFDHPTDTWLPGMNISAQRSLTSWKSSFDPSPGHFSLRLNPQEFNEFELVYNSTNVYWSTGNWTGAAFANVPQMTIRYIYKFHFSDPYLPTASFWYTERALDKGLDPPLTRFQIDVNGQLKQFTWWPQIENWNMFWSVPDDKCRVYGLCGAFGTCVSSSLKPCVCLNGFRPLDDEGWNSGDFTSGCRRESDDFCEDKDGFEEVGYVGFDGGTMVSFSGTRSSCEKSCLKKCSCVGLYHNGRTNLCKNVYGSLLNLRNLSSDGIHEDVFYIRVPKEGIVKRNVSKTMVLVACIVGCIAAFGFMGLILLVLRKRSENMKGKGNEEDDGVFPGLNLKVFTYKELNSVTRGFSEKLGHGGFGAVFRGVLSDSTTVAVKRLERPGSGEKEFRAEVCTIGNIQHVNLVRLRGFCSENSHRLLVYDYMPNGPLSAYLRRDSPNLCWDVRFRVAVGTARGITYLHEACRDCIIHCDIKPENILLDGDYMAKVSDFGLAKLVGRDFSRVLATMRGTWGYVAPEWISGMAITPKADVYSYGMTLLELIGGRRNVETPQSAGNPNALNEGGSGEKWFFPPWAARQVIEGNVAAIVDSRLGSAYNVQQAERLAMVAIWCIQDEDESRPTMGTVVKMLEGVVDVAIPPPPKLIQALVAGDSYRGVRMNSDTSTAGGCSDYNVGFSSAGSRSPLCNLSCKLDENPEV</sequence>
<keyword evidence="11" id="KW-1015">Disulfide bond</keyword>
<keyword evidence="7 13" id="KW-0418">Kinase</keyword>
<dbReference type="Pfam" id="PF00069">
    <property type="entry name" value="Pkinase"/>
    <property type="match status" value="1"/>
</dbReference>
<evidence type="ECO:0000256" key="1">
    <source>
        <dbReference type="ARBA" id="ARBA00004167"/>
    </source>
</evidence>
<feature type="binding site" evidence="14">
    <location>
        <position position="550"/>
    </location>
    <ligand>
        <name>ATP</name>
        <dbReference type="ChEBI" id="CHEBI:30616"/>
    </ligand>
</feature>
<dbReference type="CDD" id="cd14066">
    <property type="entry name" value="STKc_IRAK"/>
    <property type="match status" value="1"/>
</dbReference>
<evidence type="ECO:0000256" key="14">
    <source>
        <dbReference type="PROSITE-ProRule" id="PRU10141"/>
    </source>
</evidence>
<keyword evidence="4 15" id="KW-0812">Transmembrane</keyword>
<feature type="domain" description="Protein kinase" evidence="17">
    <location>
        <begin position="522"/>
        <end position="805"/>
    </location>
</feature>
<organism evidence="19 20">
    <name type="scientific">Hibiscus sabdariffa</name>
    <name type="common">roselle</name>
    <dbReference type="NCBI Taxonomy" id="183260"/>
    <lineage>
        <taxon>Eukaryota</taxon>
        <taxon>Viridiplantae</taxon>
        <taxon>Streptophyta</taxon>
        <taxon>Embryophyta</taxon>
        <taxon>Tracheophyta</taxon>
        <taxon>Spermatophyta</taxon>
        <taxon>Magnoliopsida</taxon>
        <taxon>eudicotyledons</taxon>
        <taxon>Gunneridae</taxon>
        <taxon>Pentapetalae</taxon>
        <taxon>rosids</taxon>
        <taxon>malvids</taxon>
        <taxon>Malvales</taxon>
        <taxon>Malvaceae</taxon>
        <taxon>Malvoideae</taxon>
        <taxon>Hibiscus</taxon>
    </lineage>
</organism>
<dbReference type="PROSITE" id="PS50927">
    <property type="entry name" value="BULB_LECTIN"/>
    <property type="match status" value="1"/>
</dbReference>
<dbReference type="SMART" id="SM00220">
    <property type="entry name" value="S_TKc"/>
    <property type="match status" value="1"/>
</dbReference>
<feature type="chain" id="PRO_5046105909" description="Receptor-like serine/threonine-protein kinase" evidence="16">
    <location>
        <begin position="32"/>
        <end position="869"/>
    </location>
</feature>
<evidence type="ECO:0000259" key="17">
    <source>
        <dbReference type="PROSITE" id="PS50011"/>
    </source>
</evidence>
<comment type="similarity">
    <text evidence="13">Belongs to the protein kinase superfamily. Ser/Thr protein kinase family.</text>
</comment>
<keyword evidence="3 13" id="KW-0808">Transferase</keyword>
<evidence type="ECO:0000256" key="15">
    <source>
        <dbReference type="SAM" id="Phobius"/>
    </source>
</evidence>